<evidence type="ECO:0008006" key="4">
    <source>
        <dbReference type="Google" id="ProtNLM"/>
    </source>
</evidence>
<name>A0A1H6J6R1_9GAMM</name>
<evidence type="ECO:0000313" key="2">
    <source>
        <dbReference type="EMBL" id="SEH57665.1"/>
    </source>
</evidence>
<dbReference type="InterPro" id="IPR032710">
    <property type="entry name" value="NTF2-like_dom_sf"/>
</dbReference>
<dbReference type="Gene3D" id="3.10.450.50">
    <property type="match status" value="1"/>
</dbReference>
<keyword evidence="3" id="KW-1185">Reference proteome</keyword>
<reference evidence="3" key="1">
    <citation type="submission" date="2016-10" db="EMBL/GenBank/DDBJ databases">
        <authorList>
            <person name="Varghese N."/>
            <person name="Submissions S."/>
        </authorList>
    </citation>
    <scope>NUCLEOTIDE SEQUENCE [LARGE SCALE GENOMIC DNA]</scope>
    <source>
        <strain evidence="3">DSM 17616</strain>
    </source>
</reference>
<dbReference type="AlphaFoldDB" id="A0A1H6J6R1"/>
<feature type="chain" id="PRO_5011639545" description="Phosphoribosyl-AMP cyclohydrolase" evidence="1">
    <location>
        <begin position="24"/>
        <end position="185"/>
    </location>
</feature>
<dbReference type="SUPFAM" id="SSF54427">
    <property type="entry name" value="NTF2-like"/>
    <property type="match status" value="1"/>
</dbReference>
<keyword evidence="1" id="KW-0732">Signal</keyword>
<dbReference type="Proteomes" id="UP000199371">
    <property type="component" value="Unassembled WGS sequence"/>
</dbReference>
<feature type="signal peptide" evidence="1">
    <location>
        <begin position="1"/>
        <end position="23"/>
    </location>
</feature>
<evidence type="ECO:0000256" key="1">
    <source>
        <dbReference type="SAM" id="SignalP"/>
    </source>
</evidence>
<dbReference type="InterPro" id="IPR016878">
    <property type="entry name" value="MICAH-like"/>
</dbReference>
<accession>A0A1H6J6R1</accession>
<evidence type="ECO:0000313" key="3">
    <source>
        <dbReference type="Proteomes" id="UP000199371"/>
    </source>
</evidence>
<proteinExistence type="predicted"/>
<sequence length="185" mass="19804">MLKKTLVTVSMLLCVTAGGTVFATPVVNNNITEAEVKAAQQAWGQALINISVAYSTGGQAQAEKVARQVLDAAYGYNLGAVLFKPTLANGKQTFRTDYDGALAYFVGGNKTYANDSGFALKGWHGYDFTNAGVYINGDLALTMGHVMLTDKAGKVTTVDKTWGFKKDEQGALRIVLHHSSLPYSQ</sequence>
<dbReference type="STRING" id="173990.SAMN05660691_00270"/>
<dbReference type="EMBL" id="FNXF01000001">
    <property type="protein sequence ID" value="SEH57665.1"/>
    <property type="molecule type" value="Genomic_DNA"/>
</dbReference>
<dbReference type="PIRSF" id="PIRSF028288">
    <property type="entry name" value="UCP028288"/>
    <property type="match status" value="1"/>
</dbReference>
<dbReference type="RefSeq" id="WP_177172123.1">
    <property type="nucleotide sequence ID" value="NZ_FNXF01000001.1"/>
</dbReference>
<gene>
    <name evidence="2" type="ORF">SAMN05660691_00270</name>
</gene>
<organism evidence="2 3">
    <name type="scientific">Rheinheimera pacifica</name>
    <dbReference type="NCBI Taxonomy" id="173990"/>
    <lineage>
        <taxon>Bacteria</taxon>
        <taxon>Pseudomonadati</taxon>
        <taxon>Pseudomonadota</taxon>
        <taxon>Gammaproteobacteria</taxon>
        <taxon>Chromatiales</taxon>
        <taxon>Chromatiaceae</taxon>
        <taxon>Rheinheimera</taxon>
    </lineage>
</organism>
<protein>
    <recommendedName>
        <fullName evidence="4">Phosphoribosyl-AMP cyclohydrolase</fullName>
    </recommendedName>
</protein>